<keyword evidence="2" id="KW-1185">Reference proteome</keyword>
<reference evidence="1" key="1">
    <citation type="submission" date="2017-12" db="EMBL/GenBank/DDBJ databases">
        <title>Sequencing the genomes of 1000 Actinobacteria strains.</title>
        <authorList>
            <person name="Klenk H.-P."/>
        </authorList>
    </citation>
    <scope>NUCLEOTIDE SEQUENCE [LARGE SCALE GENOMIC DNA]</scope>
    <source>
        <strain evidence="1">DSM 44228</strain>
    </source>
</reference>
<sequence length="115" mass="11610">MTSEGNPGRGYQVAPQDLASQVTALSGIGERTNGLVTSAGELAGRMPMLGTAPPALHLANRLREAAGASGLTGEISAADTELNSFHTALQATVTGYLQTDDDSAQALRNTGGAAK</sequence>
<gene>
    <name evidence="1" type="ORF">A8926_4875</name>
</gene>
<accession>A0A2N3Y238</accession>
<organism evidence="1 2">
    <name type="scientific">Saccharopolyspora spinosa</name>
    <dbReference type="NCBI Taxonomy" id="60894"/>
    <lineage>
        <taxon>Bacteria</taxon>
        <taxon>Bacillati</taxon>
        <taxon>Actinomycetota</taxon>
        <taxon>Actinomycetes</taxon>
        <taxon>Pseudonocardiales</taxon>
        <taxon>Pseudonocardiaceae</taxon>
        <taxon>Saccharopolyspora</taxon>
    </lineage>
</organism>
<protein>
    <recommendedName>
        <fullName evidence="3">Excreted virulence factor EspC (Type VII ESX diderm)</fullName>
    </recommendedName>
</protein>
<name>A0A2N3Y238_SACSN</name>
<dbReference type="Proteomes" id="UP000233786">
    <property type="component" value="Unassembled WGS sequence"/>
</dbReference>
<evidence type="ECO:0000313" key="2">
    <source>
        <dbReference type="Proteomes" id="UP000233786"/>
    </source>
</evidence>
<comment type="caution">
    <text evidence="1">The sequence shown here is derived from an EMBL/GenBank/DDBJ whole genome shotgun (WGS) entry which is preliminary data.</text>
</comment>
<dbReference type="AlphaFoldDB" id="A0A2N3Y238"/>
<proteinExistence type="predicted"/>
<dbReference type="RefSeq" id="WP_010693412.1">
    <property type="nucleotide sequence ID" value="NZ_CP061007.1"/>
</dbReference>
<dbReference type="EMBL" id="PJNB01000001">
    <property type="protein sequence ID" value="PKW16962.1"/>
    <property type="molecule type" value="Genomic_DNA"/>
</dbReference>
<dbReference type="OrthoDB" id="3688895at2"/>
<evidence type="ECO:0008006" key="3">
    <source>
        <dbReference type="Google" id="ProtNLM"/>
    </source>
</evidence>
<evidence type="ECO:0000313" key="1">
    <source>
        <dbReference type="EMBL" id="PKW16962.1"/>
    </source>
</evidence>
<dbReference type="STRING" id="994479.GCA_000194155_01560"/>